<dbReference type="GO" id="GO:0004591">
    <property type="term" value="F:oxoglutarate dehydrogenase (succinyl-transferring) activity"/>
    <property type="evidence" value="ECO:0007669"/>
    <property type="project" value="UniProtKB-EC"/>
</dbReference>
<evidence type="ECO:0000256" key="10">
    <source>
        <dbReference type="ARBA" id="ARBA00023002"/>
    </source>
</evidence>
<dbReference type="InterPro" id="IPR032106">
    <property type="entry name" value="2-oxogl_dehyd_N"/>
</dbReference>
<evidence type="ECO:0000256" key="16">
    <source>
        <dbReference type="ARBA" id="ARBA00051911"/>
    </source>
</evidence>
<dbReference type="PANTHER" id="PTHR23152">
    <property type="entry name" value="2-OXOGLUTARATE DEHYDROGENASE"/>
    <property type="match status" value="1"/>
</dbReference>
<comment type="function">
    <text evidence="13">The 2-oxoglutarate dehydrogenase complex catalyzes the overall conversion of 2-oxoglutarate to succinyl-CoA and CO(2). It contains multiple copies of three enzymatic components: 2-oxoglutarate dehydrogenase (E1), dihydrolipoamide succinyltransferase (E2) and lipoamide dehydrogenase (E3).</text>
</comment>
<dbReference type="OrthoDB" id="413077at2759"/>
<dbReference type="FunFam" id="1.10.287.1150:FF:000002">
    <property type="entry name" value="2-oxoglutarate dehydrogenase E1 component"/>
    <property type="match status" value="1"/>
</dbReference>
<dbReference type="FunFam" id="3.40.50.12470:FF:000003">
    <property type="entry name" value="2-oxoglutarate dehydrogenase E1 component"/>
    <property type="match status" value="1"/>
</dbReference>
<name>A0A834LPM3_RHOSS</name>
<evidence type="ECO:0000313" key="20">
    <source>
        <dbReference type="Proteomes" id="UP000626092"/>
    </source>
</evidence>
<evidence type="ECO:0000256" key="2">
    <source>
        <dbReference type="ARBA" id="ARBA00001964"/>
    </source>
</evidence>
<dbReference type="EC" id="1.2.4.2" evidence="5"/>
<gene>
    <name evidence="19" type="ORF">RHSIM_Rhsim03G0127100</name>
</gene>
<dbReference type="GO" id="GO:0005759">
    <property type="term" value="C:mitochondrial matrix"/>
    <property type="evidence" value="ECO:0007669"/>
    <property type="project" value="UniProtKB-SubCell"/>
</dbReference>
<reference evidence="19" key="1">
    <citation type="submission" date="2019-11" db="EMBL/GenBank/DDBJ databases">
        <authorList>
            <person name="Liu Y."/>
            <person name="Hou J."/>
            <person name="Li T.-Q."/>
            <person name="Guan C.-H."/>
            <person name="Wu X."/>
            <person name="Wu H.-Z."/>
            <person name="Ling F."/>
            <person name="Zhang R."/>
            <person name="Shi X.-G."/>
            <person name="Ren J.-P."/>
            <person name="Chen E.-F."/>
            <person name="Sun J.-M."/>
        </authorList>
    </citation>
    <scope>NUCLEOTIDE SEQUENCE</scope>
    <source>
        <strain evidence="19">Adult_tree_wgs_1</strain>
        <tissue evidence="19">Leaves</tissue>
    </source>
</reference>
<feature type="region of interest" description="Disordered" evidence="17">
    <location>
        <begin position="707"/>
        <end position="739"/>
    </location>
</feature>
<evidence type="ECO:0000256" key="13">
    <source>
        <dbReference type="ARBA" id="ARBA00037426"/>
    </source>
</evidence>
<dbReference type="GO" id="GO:0006099">
    <property type="term" value="P:tricarboxylic acid cycle"/>
    <property type="evidence" value="ECO:0007669"/>
    <property type="project" value="UniProtKB-KW"/>
</dbReference>
<dbReference type="Gene3D" id="3.40.50.11610">
    <property type="entry name" value="Multifunctional 2-oxoglutarate metabolism enzyme, C-terminal domain"/>
    <property type="match status" value="1"/>
</dbReference>
<dbReference type="SMART" id="SM00861">
    <property type="entry name" value="Transket_pyr"/>
    <property type="match status" value="1"/>
</dbReference>
<dbReference type="Pfam" id="PF16078">
    <property type="entry name" value="2-oxogl_dehyd_N"/>
    <property type="match status" value="1"/>
</dbReference>
<keyword evidence="9" id="KW-0809">Transit peptide</keyword>
<proteinExistence type="inferred from homology"/>
<keyword evidence="11" id="KW-0786">Thiamine pyrophosphate</keyword>
<dbReference type="FunFam" id="3.40.50.970:FF:000002">
    <property type="entry name" value="2-oxoglutarate dehydrogenase, E1 component"/>
    <property type="match status" value="1"/>
</dbReference>
<dbReference type="InterPro" id="IPR001017">
    <property type="entry name" value="DH_E1"/>
</dbReference>
<evidence type="ECO:0000256" key="5">
    <source>
        <dbReference type="ARBA" id="ARBA00012280"/>
    </source>
</evidence>
<feature type="compositionally biased region" description="Basic and acidic residues" evidence="17">
    <location>
        <begin position="867"/>
        <end position="886"/>
    </location>
</feature>
<evidence type="ECO:0000256" key="15">
    <source>
        <dbReference type="ARBA" id="ARBA00042984"/>
    </source>
</evidence>
<dbReference type="Pfam" id="PF16870">
    <property type="entry name" value="OxoGdeHyase_C"/>
    <property type="match status" value="1"/>
</dbReference>
<organism evidence="19 20">
    <name type="scientific">Rhododendron simsii</name>
    <name type="common">Sims's rhododendron</name>
    <dbReference type="NCBI Taxonomy" id="118357"/>
    <lineage>
        <taxon>Eukaryota</taxon>
        <taxon>Viridiplantae</taxon>
        <taxon>Streptophyta</taxon>
        <taxon>Embryophyta</taxon>
        <taxon>Tracheophyta</taxon>
        <taxon>Spermatophyta</taxon>
        <taxon>Magnoliopsida</taxon>
        <taxon>eudicotyledons</taxon>
        <taxon>Gunneridae</taxon>
        <taxon>Pentapetalae</taxon>
        <taxon>asterids</taxon>
        <taxon>Ericales</taxon>
        <taxon>Ericaceae</taxon>
        <taxon>Ericoideae</taxon>
        <taxon>Rhodoreae</taxon>
        <taxon>Rhododendron</taxon>
    </lineage>
</organism>
<dbReference type="FunFam" id="3.40.50.11610:FF:000006">
    <property type="entry name" value="2-oxoglutarate dehydrogenase, mitochondrial"/>
    <property type="match status" value="1"/>
</dbReference>
<evidence type="ECO:0000256" key="11">
    <source>
        <dbReference type="ARBA" id="ARBA00023052"/>
    </source>
</evidence>
<evidence type="ECO:0000259" key="18">
    <source>
        <dbReference type="SMART" id="SM00861"/>
    </source>
</evidence>
<dbReference type="InterPro" id="IPR029061">
    <property type="entry name" value="THDP-binding"/>
</dbReference>
<evidence type="ECO:0000256" key="9">
    <source>
        <dbReference type="ARBA" id="ARBA00022946"/>
    </source>
</evidence>
<keyword evidence="7" id="KW-0479">Metal-binding</keyword>
<keyword evidence="6" id="KW-0816">Tricarboxylic acid cycle</keyword>
<dbReference type="Proteomes" id="UP000626092">
    <property type="component" value="Unassembled WGS sequence"/>
</dbReference>
<evidence type="ECO:0000256" key="1">
    <source>
        <dbReference type="ARBA" id="ARBA00001946"/>
    </source>
</evidence>
<dbReference type="InterPro" id="IPR042179">
    <property type="entry name" value="KGD_C_sf"/>
</dbReference>
<evidence type="ECO:0000256" key="14">
    <source>
        <dbReference type="ARBA" id="ARBA00040267"/>
    </source>
</evidence>
<dbReference type="Pfam" id="PF02779">
    <property type="entry name" value="Transket_pyr"/>
    <property type="match status" value="2"/>
</dbReference>
<evidence type="ECO:0000313" key="19">
    <source>
        <dbReference type="EMBL" id="KAF7147520.1"/>
    </source>
</evidence>
<dbReference type="Gene3D" id="1.10.287.1150">
    <property type="entry name" value="TPP helical domain"/>
    <property type="match status" value="1"/>
</dbReference>
<comment type="cofactor">
    <cofactor evidence="1">
        <name>Mg(2+)</name>
        <dbReference type="ChEBI" id="CHEBI:18420"/>
    </cofactor>
</comment>
<evidence type="ECO:0000256" key="6">
    <source>
        <dbReference type="ARBA" id="ARBA00022532"/>
    </source>
</evidence>
<comment type="subcellular location">
    <subcellularLocation>
        <location evidence="3">Mitochondrion matrix</location>
    </subcellularLocation>
</comment>
<dbReference type="InterPro" id="IPR011603">
    <property type="entry name" value="2oxoglutarate_DH_E1"/>
</dbReference>
<comment type="cofactor">
    <cofactor evidence="2">
        <name>thiamine diphosphate</name>
        <dbReference type="ChEBI" id="CHEBI:58937"/>
    </cofactor>
</comment>
<comment type="caution">
    <text evidence="19">The sequence shown here is derived from an EMBL/GenBank/DDBJ whole genome shotgun (WGS) entry which is preliminary data.</text>
</comment>
<evidence type="ECO:0000256" key="8">
    <source>
        <dbReference type="ARBA" id="ARBA00022842"/>
    </source>
</evidence>
<keyword evidence="8" id="KW-0460">Magnesium</keyword>
<evidence type="ECO:0000256" key="12">
    <source>
        <dbReference type="ARBA" id="ARBA00023128"/>
    </source>
</evidence>
<comment type="catalytic activity">
    <reaction evidence="16">
        <text>N(6)-[(R)-lipoyl]-L-lysyl-[protein] + 2-oxoglutarate + H(+) = N(6)-[(R)-S(8)-succinyldihydrolipoyl]-L-lysyl-[protein] + CO2</text>
        <dbReference type="Rhea" id="RHEA:12188"/>
        <dbReference type="Rhea" id="RHEA-COMP:10474"/>
        <dbReference type="Rhea" id="RHEA-COMP:20092"/>
        <dbReference type="ChEBI" id="CHEBI:15378"/>
        <dbReference type="ChEBI" id="CHEBI:16526"/>
        <dbReference type="ChEBI" id="CHEBI:16810"/>
        <dbReference type="ChEBI" id="CHEBI:83099"/>
        <dbReference type="ChEBI" id="CHEBI:83120"/>
        <dbReference type="EC" id="1.2.4.2"/>
    </reaction>
</comment>
<keyword evidence="12" id="KW-0496">Mitochondrion</keyword>
<protein>
    <recommendedName>
        <fullName evidence="14">2-oxoglutarate dehydrogenase, mitochondrial</fullName>
        <ecNumber evidence="5">1.2.4.2</ecNumber>
    </recommendedName>
    <alternativeName>
        <fullName evidence="15">2-oxoglutarate dehydrogenase complex component E1</fullName>
    </alternativeName>
</protein>
<dbReference type="Pfam" id="PF00676">
    <property type="entry name" value="E1_dh"/>
    <property type="match status" value="1"/>
</dbReference>
<evidence type="ECO:0000256" key="7">
    <source>
        <dbReference type="ARBA" id="ARBA00022723"/>
    </source>
</evidence>
<evidence type="ECO:0000256" key="17">
    <source>
        <dbReference type="SAM" id="MobiDB-lite"/>
    </source>
</evidence>
<dbReference type="GO" id="GO:0045252">
    <property type="term" value="C:oxoglutarate dehydrogenase complex"/>
    <property type="evidence" value="ECO:0007669"/>
    <property type="project" value="TreeGrafter"/>
</dbReference>
<keyword evidence="20" id="KW-1185">Reference proteome</keyword>
<feature type="domain" description="Transketolase-like pyrimidine-binding" evidence="18">
    <location>
        <begin position="975"/>
        <end position="1162"/>
    </location>
</feature>
<dbReference type="InterPro" id="IPR031717">
    <property type="entry name" value="ODO-1/KGD_C"/>
</dbReference>
<comment type="similarity">
    <text evidence="4">Belongs to the alpha-ketoglutarate dehydrogenase family.</text>
</comment>
<dbReference type="CDD" id="cd02016">
    <property type="entry name" value="TPP_E1_OGDC_like"/>
    <property type="match status" value="1"/>
</dbReference>
<evidence type="ECO:0000256" key="4">
    <source>
        <dbReference type="ARBA" id="ARBA00006936"/>
    </source>
</evidence>
<dbReference type="PANTHER" id="PTHR23152:SF4">
    <property type="entry name" value="2-OXOADIPATE DEHYDROGENASE COMPLEX COMPONENT E1"/>
    <property type="match status" value="1"/>
</dbReference>
<keyword evidence="10" id="KW-0560">Oxidoreductase</keyword>
<dbReference type="EMBL" id="WJXA01000003">
    <property type="protein sequence ID" value="KAF7147520.1"/>
    <property type="molecule type" value="Genomic_DNA"/>
</dbReference>
<dbReference type="SUPFAM" id="SSF52518">
    <property type="entry name" value="Thiamin diphosphate-binding fold (THDP-binding)"/>
    <property type="match status" value="3"/>
</dbReference>
<sequence>MVWFRAGSSLAKLAIRRTLSQGGSHASRTRLIPAQNHYFHTTAFKSKAQAAPVPRPVPLSKLTDSFLDGTSSVYLEELQRAWEEDPSSVDESWDNFFRNFVGQAATSPGISGQTIQESMRLLLLVRAYQVNGHMKAKLDPLGLEQREVPDDLNPALYGFTEADLDREFFLGVWRMSGFLSENRPVQTLRAILTRLEQAYCGTIGYEYMHIANRDKCNWLREKIETPTPMQYNRQRREVMLDRLIWSTQFENFLATKWTAAKRFGLEGGETLIPGMKEMFDRSADLGVESIVIGMSHRGRLNVLGNVVRKPLRQIFSEFSGGTRPVDEVGLYTGTGDVKYHLGTSYDRPTRGGKRIHLSLVANPSHLEAVDPVVVGKARAKQYYSHDVRRTKNMGVLIHGDGSFAGQGVVYETLHLSALPNYTTGGTIHIVVNNQVAFTTDPRAGRSSQYCTDVAKALDAPIFHVNGDDLEAVVHVCELAAEWRQTFHSDVVVDIVCYRRFGHNEIDEPSFTQPKMYKVIRNHPSALEIYQKKLLESGQVTKEDIEKINNKVSSILNEEFLASKDYVPKRRDWLSAYWSGFKSPEQISRVRNTGVKPEILNSVGKAITTLPDNFRPHRAVKKIFGERAKMIETGEGVDWALAEALAFATLVVEGNHVRLSGQDVERGTFSHRHAVLHDQETGEKYCPLDHVIMNQDEEMFTVSNSLATKPGEVTTKPGEVSTEPGEVSTEPGEVATEPGEVSTDLGIGACRAWRAPSAFSLQASLENSFHSLLGCSFPSCTAPQSILAGALYLREELPLWHASFLRQQFSIRWLHGRSEVAHNNCLHAMQPSLTEEDIVGARELYTTSSHCNHHLGAGAHGEGAAAHVEGDQAERPNRGAREADERSCSSAELVRGKPKTLVATEPGEVSTEPGEVAAEPGEVVAEPGEVASELGIGASRASRGFYRARGDFHPAREVGDETYREETYASQFPQQREVGKESSPTLGKFPSSPGRLCPVGASLTCFSVGASLTCFSSSSLSEFGVVGFELGYSMENPNALVLWEAQFGDFANGAQVIFDQFLSSGESKWLRQTGLVVLLPHGYDGQGPEHSSARLERFLQMSDDNPYVIPEMDPTLRKQIQECNWQIVNVTTPANYFHVLRRQIHREFRKPLIVMSPKNLLRHKDCKSNLSEFDDVQGHPGFDKQGTRFKRLIKDQNDHSNLEEGIRRLILCSGKVYYELDEERRKTDGKDIAICRVEQLCPFPYDLIQRELKRYPNAEIVWCQEEPMNMGAYHYIAPRLGTAMRALERGCLGDTIKYVGRAPSAATATGFYQMHVKEQTELVQKAMQQEPINYPF</sequence>
<feature type="region of interest" description="Disordered" evidence="17">
    <location>
        <begin position="857"/>
        <end position="919"/>
    </location>
</feature>
<dbReference type="GO" id="GO:0046872">
    <property type="term" value="F:metal ion binding"/>
    <property type="evidence" value="ECO:0007669"/>
    <property type="project" value="UniProtKB-KW"/>
</dbReference>
<dbReference type="InterPro" id="IPR005475">
    <property type="entry name" value="Transketolase-like_Pyr-bd"/>
</dbReference>
<dbReference type="Gene3D" id="3.40.50.12470">
    <property type="match status" value="2"/>
</dbReference>
<dbReference type="GO" id="GO:0030976">
    <property type="term" value="F:thiamine pyrophosphate binding"/>
    <property type="evidence" value="ECO:0007669"/>
    <property type="project" value="InterPro"/>
</dbReference>
<feature type="compositionally biased region" description="Low complexity" evidence="17">
    <location>
        <begin position="857"/>
        <end position="866"/>
    </location>
</feature>
<evidence type="ECO:0000256" key="3">
    <source>
        <dbReference type="ARBA" id="ARBA00004305"/>
    </source>
</evidence>
<dbReference type="Gene3D" id="3.40.50.970">
    <property type="match status" value="1"/>
</dbReference>
<accession>A0A834LPM3</accession>